<gene>
    <name evidence="1" type="ORF">CLO192961_LOCUS462831</name>
</gene>
<dbReference type="EMBL" id="CABFNS010000936">
    <property type="protein sequence ID" value="VUC37063.1"/>
    <property type="molecule type" value="Genomic_DNA"/>
</dbReference>
<keyword evidence="2" id="KW-1185">Reference proteome</keyword>
<dbReference type="Proteomes" id="UP000766486">
    <property type="component" value="Unassembled WGS sequence"/>
</dbReference>
<dbReference type="InterPro" id="IPR036047">
    <property type="entry name" value="F-box-like_dom_sf"/>
</dbReference>
<accession>A0ABY6V011</accession>
<name>A0ABY6V011_BIOOC</name>
<reference evidence="1 2" key="1">
    <citation type="submission" date="2019-06" db="EMBL/GenBank/DDBJ databases">
        <authorList>
            <person name="Broberg M."/>
        </authorList>
    </citation>
    <scope>NUCLEOTIDE SEQUENCE [LARGE SCALE GENOMIC DNA]</scope>
</reference>
<comment type="caution">
    <text evidence="1">The sequence shown here is derived from an EMBL/GenBank/DDBJ whole genome shotgun (WGS) entry which is preliminary data.</text>
</comment>
<evidence type="ECO:0000313" key="1">
    <source>
        <dbReference type="EMBL" id="VUC37063.1"/>
    </source>
</evidence>
<organism evidence="1 2">
    <name type="scientific">Bionectria ochroleuca</name>
    <name type="common">Gliocladium roseum</name>
    <dbReference type="NCBI Taxonomy" id="29856"/>
    <lineage>
        <taxon>Eukaryota</taxon>
        <taxon>Fungi</taxon>
        <taxon>Dikarya</taxon>
        <taxon>Ascomycota</taxon>
        <taxon>Pezizomycotina</taxon>
        <taxon>Sordariomycetes</taxon>
        <taxon>Hypocreomycetidae</taxon>
        <taxon>Hypocreales</taxon>
        <taxon>Bionectriaceae</taxon>
        <taxon>Clonostachys</taxon>
    </lineage>
</organism>
<protein>
    <recommendedName>
        <fullName evidence="3">F-box domain-containing protein</fullName>
    </recommendedName>
</protein>
<sequence>MADLPFGCAICGAFIYNQDGDQNALPWLNTFRGIYRDSVGIHTTGVGCKDENQRLGYVAPKDTSARWDDPEYDQTEDSVEFGTMTQRSINGRYGFIFHDSCFSLLEEAFQPNKVPIQRLFDVLLSTPIAWDSLDWDHTYGGIYQQLDLTYAFPWEPRGFVFRPETNLELHDPYQNFNLSAEAPEYPPLSMVEETRRSTEDLFLRFPLEILLMIAERMGTSEVLKMRTISRAFGPVFHAPSFWHSRFREGGERFWTTPALGPYKRD</sequence>
<evidence type="ECO:0008006" key="3">
    <source>
        <dbReference type="Google" id="ProtNLM"/>
    </source>
</evidence>
<dbReference type="SUPFAM" id="SSF81383">
    <property type="entry name" value="F-box domain"/>
    <property type="match status" value="1"/>
</dbReference>
<evidence type="ECO:0000313" key="2">
    <source>
        <dbReference type="Proteomes" id="UP000766486"/>
    </source>
</evidence>
<proteinExistence type="predicted"/>